<evidence type="ECO:0000256" key="5">
    <source>
        <dbReference type="ARBA" id="ARBA00022694"/>
    </source>
</evidence>
<evidence type="ECO:0000256" key="1">
    <source>
        <dbReference type="ARBA" id="ARBA00004496"/>
    </source>
</evidence>
<keyword evidence="4" id="KW-0963">Cytoplasm</keyword>
<proteinExistence type="inferred from homology"/>
<accession>A0A133Y7K4</accession>
<dbReference type="GO" id="GO:0016787">
    <property type="term" value="F:hydrolase activity"/>
    <property type="evidence" value="ECO:0007669"/>
    <property type="project" value="UniProtKB-KW"/>
</dbReference>
<dbReference type="InterPro" id="IPR003442">
    <property type="entry name" value="T6A_TsaE"/>
</dbReference>
<keyword evidence="7" id="KW-0547">Nucleotide-binding</keyword>
<evidence type="ECO:0000256" key="8">
    <source>
        <dbReference type="ARBA" id="ARBA00022840"/>
    </source>
</evidence>
<keyword evidence="6" id="KW-0479">Metal-binding</keyword>
<dbReference type="AlphaFoldDB" id="A0A133Y7K4"/>
<dbReference type="GO" id="GO:0002949">
    <property type="term" value="P:tRNA threonylcarbamoyladenosine modification"/>
    <property type="evidence" value="ECO:0007669"/>
    <property type="project" value="InterPro"/>
</dbReference>
<dbReference type="NCBIfam" id="TIGR00150">
    <property type="entry name" value="T6A_YjeE"/>
    <property type="match status" value="1"/>
</dbReference>
<sequence>MLTEKLQFKIDSLDEMTEFAKQFAACLKSDDCVCLTGDLGAGKTTFTNALVHALGFNDLVSSPTFNILHEYSDKETSSEAQTDIEIVYHFDTYRLETPENFLDSALDSYFGQGLCLVEWGELIKDLLSVETIYLAISYQQDWQTNVDNGHREITLTVPAKLTKRNEKAWQALVDFSLAHRGQLQNGEQSEE</sequence>
<keyword evidence="5" id="KW-0819">tRNA processing</keyword>
<comment type="subcellular location">
    <subcellularLocation>
        <location evidence="1">Cytoplasm</location>
    </subcellularLocation>
</comment>
<dbReference type="Proteomes" id="UP000070080">
    <property type="component" value="Unassembled WGS sequence"/>
</dbReference>
<keyword evidence="8" id="KW-0067">ATP-binding</keyword>
<dbReference type="STRING" id="1497955.HMPREF1872_01199"/>
<evidence type="ECO:0000313" key="12">
    <source>
        <dbReference type="Proteomes" id="UP000070080"/>
    </source>
</evidence>
<organism evidence="11 12">
    <name type="scientific">Amygdalobacter nucleatus</name>
    <dbReference type="NCBI Taxonomy" id="3029274"/>
    <lineage>
        <taxon>Bacteria</taxon>
        <taxon>Bacillati</taxon>
        <taxon>Bacillota</taxon>
        <taxon>Clostridia</taxon>
        <taxon>Eubacteriales</taxon>
        <taxon>Oscillospiraceae</taxon>
        <taxon>Amygdalobacter</taxon>
    </lineage>
</organism>
<dbReference type="OrthoDB" id="9815896at2"/>
<reference evidence="12" key="1">
    <citation type="submission" date="2016-01" db="EMBL/GenBank/DDBJ databases">
        <authorList>
            <person name="Mitreva M."/>
            <person name="Pepin K.H."/>
            <person name="Mihindukulasuriya K.A."/>
            <person name="Fulton R."/>
            <person name="Fronick C."/>
            <person name="O'Laughlin M."/>
            <person name="Miner T."/>
            <person name="Herter B."/>
            <person name="Rosa B.A."/>
            <person name="Cordes M."/>
            <person name="Tomlinson C."/>
            <person name="Wollam A."/>
            <person name="Palsikar V.B."/>
            <person name="Mardis E.R."/>
            <person name="Wilson R.K."/>
        </authorList>
    </citation>
    <scope>NUCLEOTIDE SEQUENCE [LARGE SCALE GENOMIC DNA]</scope>
    <source>
        <strain evidence="12">KA00274</strain>
    </source>
</reference>
<dbReference type="GO" id="GO:0005524">
    <property type="term" value="F:ATP binding"/>
    <property type="evidence" value="ECO:0007669"/>
    <property type="project" value="UniProtKB-KW"/>
</dbReference>
<evidence type="ECO:0000256" key="10">
    <source>
        <dbReference type="ARBA" id="ARBA00032441"/>
    </source>
</evidence>
<dbReference type="Pfam" id="PF02367">
    <property type="entry name" value="TsaE"/>
    <property type="match status" value="1"/>
</dbReference>
<dbReference type="PATRIC" id="fig|1497955.3.peg.1165"/>
<evidence type="ECO:0000313" key="11">
    <source>
        <dbReference type="EMBL" id="KXB39168.1"/>
    </source>
</evidence>
<protein>
    <recommendedName>
        <fullName evidence="3">tRNA threonylcarbamoyladenosine biosynthesis protein TsaE</fullName>
    </recommendedName>
    <alternativeName>
        <fullName evidence="10">t(6)A37 threonylcarbamoyladenosine biosynthesis protein TsaE</fullName>
    </alternativeName>
</protein>
<evidence type="ECO:0000256" key="6">
    <source>
        <dbReference type="ARBA" id="ARBA00022723"/>
    </source>
</evidence>
<evidence type="ECO:0000256" key="2">
    <source>
        <dbReference type="ARBA" id="ARBA00007599"/>
    </source>
</evidence>
<keyword evidence="12" id="KW-1185">Reference proteome</keyword>
<evidence type="ECO:0000256" key="9">
    <source>
        <dbReference type="ARBA" id="ARBA00022842"/>
    </source>
</evidence>
<evidence type="ECO:0000256" key="7">
    <source>
        <dbReference type="ARBA" id="ARBA00022741"/>
    </source>
</evidence>
<dbReference type="GO" id="GO:0005737">
    <property type="term" value="C:cytoplasm"/>
    <property type="evidence" value="ECO:0007669"/>
    <property type="project" value="UniProtKB-SubCell"/>
</dbReference>
<dbReference type="RefSeq" id="WP_066714745.1">
    <property type="nucleotide sequence ID" value="NZ_JARFNM010000001.1"/>
</dbReference>
<dbReference type="EMBL" id="LSCV01000042">
    <property type="protein sequence ID" value="KXB39168.1"/>
    <property type="molecule type" value="Genomic_DNA"/>
</dbReference>
<evidence type="ECO:0000256" key="3">
    <source>
        <dbReference type="ARBA" id="ARBA00019010"/>
    </source>
</evidence>
<dbReference type="InterPro" id="IPR027417">
    <property type="entry name" value="P-loop_NTPase"/>
</dbReference>
<keyword evidence="9" id="KW-0460">Magnesium</keyword>
<dbReference type="Gene3D" id="3.40.50.300">
    <property type="entry name" value="P-loop containing nucleotide triphosphate hydrolases"/>
    <property type="match status" value="1"/>
</dbReference>
<comment type="caution">
    <text evidence="11">The sequence shown here is derived from an EMBL/GenBank/DDBJ whole genome shotgun (WGS) entry which is preliminary data.</text>
</comment>
<dbReference type="SUPFAM" id="SSF52540">
    <property type="entry name" value="P-loop containing nucleoside triphosphate hydrolases"/>
    <property type="match status" value="1"/>
</dbReference>
<gene>
    <name evidence="11" type="ORF">HMPREF1872_01199</name>
</gene>
<dbReference type="PANTHER" id="PTHR33540">
    <property type="entry name" value="TRNA THREONYLCARBAMOYLADENOSINE BIOSYNTHESIS PROTEIN TSAE"/>
    <property type="match status" value="1"/>
</dbReference>
<dbReference type="GO" id="GO:0046872">
    <property type="term" value="F:metal ion binding"/>
    <property type="evidence" value="ECO:0007669"/>
    <property type="project" value="UniProtKB-KW"/>
</dbReference>
<name>A0A133Y7K4_9FIRM</name>
<keyword evidence="11" id="KW-0378">Hydrolase</keyword>
<comment type="similarity">
    <text evidence="2">Belongs to the TsaE family.</text>
</comment>
<evidence type="ECO:0000256" key="4">
    <source>
        <dbReference type="ARBA" id="ARBA00022490"/>
    </source>
</evidence>
<dbReference type="PANTHER" id="PTHR33540:SF2">
    <property type="entry name" value="TRNA THREONYLCARBAMOYLADENOSINE BIOSYNTHESIS PROTEIN TSAE"/>
    <property type="match status" value="1"/>
</dbReference>